<evidence type="ECO:0000313" key="19">
    <source>
        <dbReference type="Proteomes" id="UP000247602"/>
    </source>
</evidence>
<feature type="region of interest" description="Disordered" evidence="14">
    <location>
        <begin position="474"/>
        <end position="496"/>
    </location>
</feature>
<feature type="region of interest" description="Disordered" evidence="14">
    <location>
        <begin position="732"/>
        <end position="820"/>
    </location>
</feature>
<accession>A0A323VB52</accession>
<feature type="compositionally biased region" description="Low complexity" evidence="14">
    <location>
        <begin position="752"/>
        <end position="792"/>
    </location>
</feature>
<dbReference type="GO" id="GO:0008658">
    <property type="term" value="F:penicillin binding"/>
    <property type="evidence" value="ECO:0007669"/>
    <property type="project" value="InterPro"/>
</dbReference>
<evidence type="ECO:0000256" key="13">
    <source>
        <dbReference type="ARBA" id="ARBA00049902"/>
    </source>
</evidence>
<comment type="catalytic activity">
    <reaction evidence="13">
        <text>[GlcNAc-(1-&gt;4)-Mur2Ac(oyl-L-Ala-gamma-D-Glu-L-Lys-D-Ala-D-Ala)](n)-di-trans,octa-cis-undecaprenyl diphosphate + beta-D-GlcNAc-(1-&gt;4)-Mur2Ac(oyl-L-Ala-gamma-D-Glu-L-Lys-D-Ala-D-Ala)-di-trans,octa-cis-undecaprenyl diphosphate = [GlcNAc-(1-&gt;4)-Mur2Ac(oyl-L-Ala-gamma-D-Glu-L-Lys-D-Ala-D-Ala)](n+1)-di-trans,octa-cis-undecaprenyl diphosphate + di-trans,octa-cis-undecaprenyl diphosphate + H(+)</text>
        <dbReference type="Rhea" id="RHEA:23708"/>
        <dbReference type="Rhea" id="RHEA-COMP:9602"/>
        <dbReference type="Rhea" id="RHEA-COMP:9603"/>
        <dbReference type="ChEBI" id="CHEBI:15378"/>
        <dbReference type="ChEBI" id="CHEBI:58405"/>
        <dbReference type="ChEBI" id="CHEBI:60033"/>
        <dbReference type="ChEBI" id="CHEBI:78435"/>
        <dbReference type="EC" id="2.4.99.28"/>
    </reaction>
</comment>
<evidence type="ECO:0000256" key="14">
    <source>
        <dbReference type="SAM" id="MobiDB-lite"/>
    </source>
</evidence>
<keyword evidence="4" id="KW-0645">Protease</keyword>
<dbReference type="GO" id="GO:0030288">
    <property type="term" value="C:outer membrane-bounded periplasmic space"/>
    <property type="evidence" value="ECO:0007669"/>
    <property type="project" value="TreeGrafter"/>
</dbReference>
<feature type="compositionally biased region" description="Low complexity" evidence="14">
    <location>
        <begin position="19"/>
        <end position="55"/>
    </location>
</feature>
<evidence type="ECO:0000259" key="17">
    <source>
        <dbReference type="Pfam" id="PF00912"/>
    </source>
</evidence>
<keyword evidence="7" id="KW-0378">Hydrolase</keyword>
<dbReference type="Pfam" id="PF00912">
    <property type="entry name" value="Transgly"/>
    <property type="match status" value="1"/>
</dbReference>
<dbReference type="PANTHER" id="PTHR32282:SF34">
    <property type="entry name" value="PENICILLIN-BINDING PROTEIN 1A"/>
    <property type="match status" value="1"/>
</dbReference>
<sequence length="820" mass="84879">MPPHDETARVGSAGSVRRPPAARATSSGGAGGARRPTVSGKARSSASAPGRPPARSGGGGGGRPPVKPPTGGSRPGGSGKGRPPGGGGGGKKKRTAKQKRRRWLKIISGTIVGLMVMLGVFVGVVYASTEVPSPDSITNKQTTIIYYADGVTEMARLSDENRINVPLSQVSEPARNAILAAENRNFYNDPGISFTGIVRAAWNNLTGGSTQGGSTITQQYVKNAFLSSDQTFSRKFKELFLAIKLDNEYTKDEILENYLNTIYFGRGAYGIEAAAGTYFGVKAADLTAEQGAVLAVLVRSPSYYDPANNPEEAADRWGLVLDAMVGEGWLDSAARAPMVYPGVLPNTGNTNGTPPGPEGFIVNLVKKEMREHGYDDIEAAGLRITTTVNKGYQDAAVAAVNDVMTGENEDGTLRQALVSVDPKTGGVLAYYGNAQSSSQDPAVDTTDYAQALKQPGSSFKPYTLATALQNGYSVDTRRDGTSPQEFPDREQPVRNSGNAQCANCTLKEAITRSLNTTFYGLAYEVGAENVAATARAAAGIPEVWPADDPTAPVGVAGFESLSIPTTNDTGGAIGIGEYPVRPIQQAVGFATFAAGGVYHPAHFVATIADSAGTVLKTIDGSAGANQVIPADVASDVTFAMEDVASTSKRALDGNRPVASKTGTQGIDAVNNSDAWMVGYTPSISTAVWMGTQGIAPIENAAGGIIYGSGLPGAIWQQYMDAVLAGTPEEPLPSKALIKGDPELSVPEETEEAPATTSEAPAPVTSRAPAPTSQAPATTSEVPVETTETVPVTPTVPVPSPSTAAGRPTFSIPVPGGPPNG</sequence>
<dbReference type="PANTHER" id="PTHR32282">
    <property type="entry name" value="BINDING PROTEIN TRANSPEPTIDASE, PUTATIVE-RELATED"/>
    <property type="match status" value="1"/>
</dbReference>
<keyword evidence="15" id="KW-0472">Membrane</keyword>
<evidence type="ECO:0000256" key="10">
    <source>
        <dbReference type="ARBA" id="ARBA00023268"/>
    </source>
</evidence>
<dbReference type="EMBL" id="QKNV01000101">
    <property type="protein sequence ID" value="PZA21263.1"/>
    <property type="molecule type" value="Genomic_DNA"/>
</dbReference>
<dbReference type="GO" id="GO:0008955">
    <property type="term" value="F:peptidoglycan glycosyltransferase activity"/>
    <property type="evidence" value="ECO:0007669"/>
    <property type="project" value="UniProtKB-EC"/>
</dbReference>
<evidence type="ECO:0000256" key="6">
    <source>
        <dbReference type="ARBA" id="ARBA00022679"/>
    </source>
</evidence>
<comment type="similarity">
    <text evidence="1">In the C-terminal section; belongs to the transpeptidase family.</text>
</comment>
<dbReference type="InterPro" id="IPR023346">
    <property type="entry name" value="Lysozyme-like_dom_sf"/>
</dbReference>
<comment type="similarity">
    <text evidence="2">In the N-terminal section; belongs to the glycosyltransferase 51 family.</text>
</comment>
<evidence type="ECO:0000256" key="1">
    <source>
        <dbReference type="ARBA" id="ARBA00007090"/>
    </source>
</evidence>
<evidence type="ECO:0000256" key="2">
    <source>
        <dbReference type="ARBA" id="ARBA00007739"/>
    </source>
</evidence>
<dbReference type="GO" id="GO:0008360">
    <property type="term" value="P:regulation of cell shape"/>
    <property type="evidence" value="ECO:0007669"/>
    <property type="project" value="UniProtKB-KW"/>
</dbReference>
<dbReference type="SUPFAM" id="SSF56601">
    <property type="entry name" value="beta-lactamase/transpeptidase-like"/>
    <property type="match status" value="1"/>
</dbReference>
<dbReference type="Gene3D" id="3.40.710.10">
    <property type="entry name" value="DD-peptidase/beta-lactamase superfamily"/>
    <property type="match status" value="1"/>
</dbReference>
<keyword evidence="19" id="KW-1185">Reference proteome</keyword>
<keyword evidence="3" id="KW-0121">Carboxypeptidase</keyword>
<keyword evidence="10" id="KW-0511">Multifunctional enzyme</keyword>
<feature type="transmembrane region" description="Helical" evidence="15">
    <location>
        <begin position="103"/>
        <end position="127"/>
    </location>
</feature>
<dbReference type="Gene3D" id="1.10.3810.10">
    <property type="entry name" value="Biosynthetic peptidoglycan transglycosylase-like"/>
    <property type="match status" value="1"/>
</dbReference>
<feature type="compositionally biased region" description="Basic and acidic residues" evidence="14">
    <location>
        <begin position="475"/>
        <end position="492"/>
    </location>
</feature>
<evidence type="ECO:0000256" key="8">
    <source>
        <dbReference type="ARBA" id="ARBA00022960"/>
    </source>
</evidence>
<dbReference type="FunFam" id="1.10.3810.10:FF:000001">
    <property type="entry name" value="Penicillin-binding protein 1A"/>
    <property type="match status" value="1"/>
</dbReference>
<evidence type="ECO:0000256" key="4">
    <source>
        <dbReference type="ARBA" id="ARBA00022670"/>
    </source>
</evidence>
<dbReference type="InterPro" id="IPR012338">
    <property type="entry name" value="Beta-lactam/transpept-like"/>
</dbReference>
<dbReference type="GO" id="GO:0071555">
    <property type="term" value="P:cell wall organization"/>
    <property type="evidence" value="ECO:0007669"/>
    <property type="project" value="UniProtKB-KW"/>
</dbReference>
<comment type="caution">
    <text evidence="18">The sequence shown here is derived from an EMBL/GenBank/DDBJ whole genome shotgun (WGS) entry which is preliminary data.</text>
</comment>
<evidence type="ECO:0000256" key="3">
    <source>
        <dbReference type="ARBA" id="ARBA00022645"/>
    </source>
</evidence>
<dbReference type="Pfam" id="PF00905">
    <property type="entry name" value="Transpeptidase"/>
    <property type="match status" value="1"/>
</dbReference>
<keyword evidence="15" id="KW-0812">Transmembrane</keyword>
<dbReference type="SUPFAM" id="SSF53955">
    <property type="entry name" value="Lysozyme-like"/>
    <property type="match status" value="1"/>
</dbReference>
<evidence type="ECO:0000259" key="16">
    <source>
        <dbReference type="Pfam" id="PF00905"/>
    </source>
</evidence>
<dbReference type="GO" id="GO:0006508">
    <property type="term" value="P:proteolysis"/>
    <property type="evidence" value="ECO:0007669"/>
    <property type="project" value="UniProtKB-KW"/>
</dbReference>
<keyword evidence="5" id="KW-0328">Glycosyltransferase</keyword>
<evidence type="ECO:0000256" key="7">
    <source>
        <dbReference type="ARBA" id="ARBA00022801"/>
    </source>
</evidence>
<feature type="region of interest" description="Disordered" evidence="14">
    <location>
        <begin position="1"/>
        <end position="101"/>
    </location>
</feature>
<feature type="compositionally biased region" description="Gly residues" evidence="14">
    <location>
        <begin position="73"/>
        <end position="89"/>
    </location>
</feature>
<keyword evidence="8" id="KW-0133">Cell shape</keyword>
<dbReference type="InterPro" id="IPR050396">
    <property type="entry name" value="Glycosyltr_51/Transpeptidase"/>
</dbReference>
<evidence type="ECO:0000256" key="5">
    <source>
        <dbReference type="ARBA" id="ARBA00022676"/>
    </source>
</evidence>
<proteinExistence type="inferred from homology"/>
<dbReference type="InterPro" id="IPR001460">
    <property type="entry name" value="PCN-bd_Tpept"/>
</dbReference>
<evidence type="ECO:0000313" key="18">
    <source>
        <dbReference type="EMBL" id="PZA21263.1"/>
    </source>
</evidence>
<dbReference type="OrthoDB" id="9766909at2"/>
<feature type="compositionally biased region" description="Basic residues" evidence="14">
    <location>
        <begin position="90"/>
        <end position="101"/>
    </location>
</feature>
<keyword evidence="15" id="KW-1133">Transmembrane helix</keyword>
<dbReference type="GO" id="GO:0009252">
    <property type="term" value="P:peptidoglycan biosynthetic process"/>
    <property type="evidence" value="ECO:0007669"/>
    <property type="project" value="UniProtKB-KW"/>
</dbReference>
<organism evidence="18 19">
    <name type="scientific">Modestobacter versicolor</name>
    <dbReference type="NCBI Taxonomy" id="429133"/>
    <lineage>
        <taxon>Bacteria</taxon>
        <taxon>Bacillati</taxon>
        <taxon>Actinomycetota</taxon>
        <taxon>Actinomycetes</taxon>
        <taxon>Geodermatophilales</taxon>
        <taxon>Geodermatophilaceae</taxon>
        <taxon>Modestobacter</taxon>
    </lineage>
</organism>
<dbReference type="RefSeq" id="WP_110552355.1">
    <property type="nucleotide sequence ID" value="NZ_QKNV01000101.1"/>
</dbReference>
<evidence type="ECO:0000256" key="11">
    <source>
        <dbReference type="ARBA" id="ARBA00023316"/>
    </source>
</evidence>
<reference evidence="18 19" key="1">
    <citation type="submission" date="2018-06" db="EMBL/GenBank/DDBJ databases">
        <title>Draft genome sequence of Modestobacter versicolor CP153-2.</title>
        <authorList>
            <person name="Gundlapally S.R."/>
        </authorList>
    </citation>
    <scope>NUCLEOTIDE SEQUENCE [LARGE SCALE GENOMIC DNA]</scope>
    <source>
        <strain evidence="18 19">CP153-2</strain>
    </source>
</reference>
<dbReference type="GO" id="GO:0009002">
    <property type="term" value="F:serine-type D-Ala-D-Ala carboxypeptidase activity"/>
    <property type="evidence" value="ECO:0007669"/>
    <property type="project" value="UniProtKB-EC"/>
</dbReference>
<name>A0A323VB52_9ACTN</name>
<comment type="catalytic activity">
    <reaction evidence="12">
        <text>Preferential cleavage: (Ac)2-L-Lys-D-Ala-|-D-Ala. Also transpeptidation of peptidyl-alanyl moieties that are N-acyl substituents of D-alanine.</text>
        <dbReference type="EC" id="3.4.16.4"/>
    </reaction>
</comment>
<dbReference type="InterPro" id="IPR036950">
    <property type="entry name" value="PBP_transglycosylase"/>
</dbReference>
<dbReference type="AlphaFoldDB" id="A0A323VB52"/>
<keyword evidence="9" id="KW-0573">Peptidoglycan synthesis</keyword>
<protein>
    <submittedName>
        <fullName evidence="18">Penicillin-binding protein</fullName>
    </submittedName>
</protein>
<evidence type="ECO:0000256" key="9">
    <source>
        <dbReference type="ARBA" id="ARBA00022984"/>
    </source>
</evidence>
<gene>
    <name evidence="18" type="ORF">DMO24_11170</name>
</gene>
<keyword evidence="6" id="KW-0808">Transferase</keyword>
<dbReference type="Proteomes" id="UP000247602">
    <property type="component" value="Unassembled WGS sequence"/>
</dbReference>
<keyword evidence="11" id="KW-0961">Cell wall biogenesis/degradation</keyword>
<evidence type="ECO:0000256" key="12">
    <source>
        <dbReference type="ARBA" id="ARBA00034000"/>
    </source>
</evidence>
<feature type="domain" description="Penicillin-binding protein transpeptidase" evidence="16">
    <location>
        <begin position="417"/>
        <end position="691"/>
    </location>
</feature>
<evidence type="ECO:0000256" key="15">
    <source>
        <dbReference type="SAM" id="Phobius"/>
    </source>
</evidence>
<feature type="domain" description="Glycosyl transferase family 51" evidence="17">
    <location>
        <begin position="154"/>
        <end position="324"/>
    </location>
</feature>
<dbReference type="InterPro" id="IPR001264">
    <property type="entry name" value="Glyco_trans_51"/>
</dbReference>